<gene>
    <name evidence="2" type="ORF">FKW44_020522</name>
</gene>
<accession>A0A7T8GXD5</accession>
<dbReference type="Proteomes" id="UP000595437">
    <property type="component" value="Chromosome 14"/>
</dbReference>
<dbReference type="AlphaFoldDB" id="A0A7T8GXD5"/>
<feature type="region of interest" description="Disordered" evidence="1">
    <location>
        <begin position="21"/>
        <end position="52"/>
    </location>
</feature>
<evidence type="ECO:0000313" key="3">
    <source>
        <dbReference type="Proteomes" id="UP000595437"/>
    </source>
</evidence>
<proteinExistence type="predicted"/>
<organism evidence="2 3">
    <name type="scientific">Caligus rogercresseyi</name>
    <name type="common">Sea louse</name>
    <dbReference type="NCBI Taxonomy" id="217165"/>
    <lineage>
        <taxon>Eukaryota</taxon>
        <taxon>Metazoa</taxon>
        <taxon>Ecdysozoa</taxon>
        <taxon>Arthropoda</taxon>
        <taxon>Crustacea</taxon>
        <taxon>Multicrustacea</taxon>
        <taxon>Hexanauplia</taxon>
        <taxon>Copepoda</taxon>
        <taxon>Siphonostomatoida</taxon>
        <taxon>Caligidae</taxon>
        <taxon>Caligus</taxon>
    </lineage>
</organism>
<protein>
    <submittedName>
        <fullName evidence="2">Uncharacterized protein</fullName>
    </submittedName>
</protein>
<evidence type="ECO:0000256" key="1">
    <source>
        <dbReference type="SAM" id="MobiDB-lite"/>
    </source>
</evidence>
<name>A0A7T8GXD5_CALRO</name>
<keyword evidence="3" id="KW-1185">Reference proteome</keyword>
<evidence type="ECO:0000313" key="2">
    <source>
        <dbReference type="EMBL" id="QQP39584.1"/>
    </source>
</evidence>
<dbReference type="EMBL" id="CP045903">
    <property type="protein sequence ID" value="QQP39584.1"/>
    <property type="molecule type" value="Genomic_DNA"/>
</dbReference>
<sequence length="52" mass="5460">MGGTVGTFIKDWAHVTQWVGGPTSLGGRAWPPSGPPIPPGLRTTEEDTQSMP</sequence>
<reference evidence="3" key="1">
    <citation type="submission" date="2021-01" db="EMBL/GenBank/DDBJ databases">
        <title>Caligus Genome Assembly.</title>
        <authorList>
            <person name="Gallardo-Escarate C."/>
        </authorList>
    </citation>
    <scope>NUCLEOTIDE SEQUENCE [LARGE SCALE GENOMIC DNA]</scope>
</reference>